<keyword evidence="3 5" id="KW-0807">Transducer</keyword>
<keyword evidence="11" id="KW-1185">Reference proteome</keyword>
<dbReference type="InterPro" id="IPR003660">
    <property type="entry name" value="HAMP_dom"/>
</dbReference>
<reference evidence="10 11" key="1">
    <citation type="submission" date="2020-08" db="EMBL/GenBank/DDBJ databases">
        <title>Genome sequencing of Purple Non-Sulfur Bacteria from various extreme environments.</title>
        <authorList>
            <person name="Mayer M."/>
        </authorList>
    </citation>
    <scope>NUCLEOTIDE SEQUENCE [LARGE SCALE GENOMIC DNA]</scope>
    <source>
        <strain evidence="10 11">JA131</strain>
    </source>
</reference>
<dbReference type="PROSITE" id="PS50885">
    <property type="entry name" value="HAMP"/>
    <property type="match status" value="1"/>
</dbReference>
<keyword evidence="2" id="KW-1003">Cell membrane</keyword>
<dbReference type="CDD" id="cd06225">
    <property type="entry name" value="HAMP"/>
    <property type="match status" value="1"/>
</dbReference>
<comment type="subcellular location">
    <subcellularLocation>
        <location evidence="1">Cell inner membrane</location>
        <topology evidence="1">Multi-pass membrane protein</topology>
    </subcellularLocation>
</comment>
<dbReference type="PROSITE" id="PS50192">
    <property type="entry name" value="T_SNARE"/>
    <property type="match status" value="1"/>
</dbReference>
<dbReference type="Pfam" id="PF00672">
    <property type="entry name" value="HAMP"/>
    <property type="match status" value="1"/>
</dbReference>
<dbReference type="GO" id="GO:0007165">
    <property type="term" value="P:signal transduction"/>
    <property type="evidence" value="ECO:0007669"/>
    <property type="project" value="UniProtKB-KW"/>
</dbReference>
<evidence type="ECO:0000313" key="10">
    <source>
        <dbReference type="EMBL" id="MBB4266857.1"/>
    </source>
</evidence>
<dbReference type="Gene3D" id="3.30.450.20">
    <property type="entry name" value="PAS domain"/>
    <property type="match status" value="2"/>
</dbReference>
<evidence type="ECO:0000256" key="5">
    <source>
        <dbReference type="PROSITE-ProRule" id="PRU00284"/>
    </source>
</evidence>
<gene>
    <name evidence="10" type="ORF">GGD89_002493</name>
</gene>
<proteinExistence type="inferred from homology"/>
<feature type="domain" description="Methyl-accepting transducer" evidence="7">
    <location>
        <begin position="434"/>
        <end position="656"/>
    </location>
</feature>
<dbReference type="InterPro" id="IPR000727">
    <property type="entry name" value="T_SNARE_dom"/>
</dbReference>
<feature type="transmembrane region" description="Helical" evidence="6">
    <location>
        <begin position="12"/>
        <end position="33"/>
    </location>
</feature>
<dbReference type="PROSITE" id="PS50111">
    <property type="entry name" value="CHEMOTAXIS_TRANSDUC_2"/>
    <property type="match status" value="1"/>
</dbReference>
<evidence type="ECO:0000256" key="1">
    <source>
        <dbReference type="ARBA" id="ARBA00004429"/>
    </source>
</evidence>
<dbReference type="CDD" id="cd12913">
    <property type="entry name" value="PDC1_MCP_like"/>
    <property type="match status" value="1"/>
</dbReference>
<dbReference type="AlphaFoldDB" id="A0A7W6REB9"/>
<evidence type="ECO:0000259" key="9">
    <source>
        <dbReference type="PROSITE" id="PS50885"/>
    </source>
</evidence>
<keyword evidence="6" id="KW-1133">Transmembrane helix</keyword>
<dbReference type="EMBL" id="JACIGK010000018">
    <property type="protein sequence ID" value="MBB4266857.1"/>
    <property type="molecule type" value="Genomic_DNA"/>
</dbReference>
<protein>
    <submittedName>
        <fullName evidence="10">Methyl-accepting chemotaxis protein</fullName>
    </submittedName>
</protein>
<dbReference type="Gene3D" id="1.10.287.950">
    <property type="entry name" value="Methyl-accepting chemotaxis protein"/>
    <property type="match status" value="1"/>
</dbReference>
<dbReference type="PANTHER" id="PTHR32089">
    <property type="entry name" value="METHYL-ACCEPTING CHEMOTAXIS PROTEIN MCPB"/>
    <property type="match status" value="1"/>
</dbReference>
<evidence type="ECO:0000256" key="2">
    <source>
        <dbReference type="ARBA" id="ARBA00022519"/>
    </source>
</evidence>
<dbReference type="CDD" id="cd18774">
    <property type="entry name" value="PDC2_HK_sensor"/>
    <property type="match status" value="1"/>
</dbReference>
<dbReference type="InterPro" id="IPR004089">
    <property type="entry name" value="MCPsignal_dom"/>
</dbReference>
<keyword evidence="6" id="KW-0812">Transmembrane</keyword>
<comment type="similarity">
    <text evidence="4">Belongs to the methyl-accepting chemotaxis (MCP) protein family.</text>
</comment>
<dbReference type="SMART" id="SM00304">
    <property type="entry name" value="HAMP"/>
    <property type="match status" value="1"/>
</dbReference>
<dbReference type="Gene3D" id="6.10.340.10">
    <property type="match status" value="1"/>
</dbReference>
<dbReference type="Proteomes" id="UP000554286">
    <property type="component" value="Unassembled WGS sequence"/>
</dbReference>
<dbReference type="RefSeq" id="WP_184045679.1">
    <property type="nucleotide sequence ID" value="NZ_JACIGK010000018.1"/>
</dbReference>
<dbReference type="GO" id="GO:0005886">
    <property type="term" value="C:plasma membrane"/>
    <property type="evidence" value="ECO:0007669"/>
    <property type="project" value="UniProtKB-SubCell"/>
</dbReference>
<evidence type="ECO:0000259" key="8">
    <source>
        <dbReference type="PROSITE" id="PS50192"/>
    </source>
</evidence>
<evidence type="ECO:0000313" key="11">
    <source>
        <dbReference type="Proteomes" id="UP000554286"/>
    </source>
</evidence>
<feature type="domain" description="HAMP" evidence="9">
    <location>
        <begin position="340"/>
        <end position="393"/>
    </location>
</feature>
<dbReference type="SMART" id="SM00283">
    <property type="entry name" value="MA"/>
    <property type="match status" value="1"/>
</dbReference>
<evidence type="ECO:0000256" key="6">
    <source>
        <dbReference type="SAM" id="Phobius"/>
    </source>
</evidence>
<dbReference type="Pfam" id="PF00015">
    <property type="entry name" value="MCPsignal"/>
    <property type="match status" value="1"/>
</dbReference>
<comment type="caution">
    <text evidence="10">The sequence shown here is derived from an EMBL/GenBank/DDBJ whole genome shotgun (WGS) entry which is preliminary data.</text>
</comment>
<keyword evidence="6" id="KW-0472">Membrane</keyword>
<evidence type="ECO:0000259" key="7">
    <source>
        <dbReference type="PROSITE" id="PS50111"/>
    </source>
</evidence>
<feature type="domain" description="T-SNARE coiled-coil homology" evidence="8">
    <location>
        <begin position="586"/>
        <end position="648"/>
    </location>
</feature>
<dbReference type="PANTHER" id="PTHR32089:SF112">
    <property type="entry name" value="LYSOZYME-LIKE PROTEIN-RELATED"/>
    <property type="match status" value="1"/>
</dbReference>
<evidence type="ECO:0000256" key="3">
    <source>
        <dbReference type="ARBA" id="ARBA00023224"/>
    </source>
</evidence>
<name>A0A7W6REB9_9PROT</name>
<evidence type="ECO:0000256" key="4">
    <source>
        <dbReference type="ARBA" id="ARBA00029447"/>
    </source>
</evidence>
<dbReference type="SUPFAM" id="SSF58104">
    <property type="entry name" value="Methyl-accepting chemotaxis protein (MCP) signaling domain"/>
    <property type="match status" value="1"/>
</dbReference>
<sequence>MTKLGLKAQISVVAAGMVVVALVLATGTALYLVRAALHDGAMRITNQAADVAANTVQRDLEDAFTVARDNALVLEAMRAGEVTDRRQYSSVQRALLEGHEELLGVWTGWEPDALDGRDAAFADTEGHDATGRFLEYWYRSDGTIARDILLDYETPGAGDYYLIPRNSNRETILEPYLYPVGGKEVLITTLAVPIHHGGQVVGVAGVDVALASIQRDLAAIRPMDAGWVTLVTENGTILADRSPEVVGRKAAEAGFGDAVLAAIDGGRSYIDERATSIDGIPVLRVVSPLKIGHTDTTWTVVTNIPSAAALADVNDITWKLLTLTVVVAGVAVALAWFSGRQVSNPIVAMTTAMGRLAKGDLSVETPGMDRRDEIGAMASAVEVFKENSRKIEALQAEQEAAHRRNARRVQTEMFALTNALDEEVRSAIAIVQQQTEAMHDASVEMTDAIDHTEQGAGAASAASQESSASVDAVAAAAEEMSSSIGEISRQVSGASDIAHRAARQAEGTNTRIQGLAEAADKIGVVVNLISDIAKQTNLLALNATIEAARAGEAGKGFAVVANEVKTLATQTAKATDDIAEQIGGMQAATREAVEAIQGIVTVIGEINEITTGVSAAVEEQTAATREISQNAQQAAHSTQEASDNIAAVSGRAETTGRHASDVRQSAEEVRERVQHMQDALERIIRAGSAADREANALRTLNLAVTVDLGDGQRRACLLQDVAASGVGTLDRSLTADRGQTFGIDIPGIGHLSGVVVAQTAASTHIRLDMSEAEVRAFHNFVSKRA</sequence>
<organism evidence="10 11">
    <name type="scientific">Roseospira visakhapatnamensis</name>
    <dbReference type="NCBI Taxonomy" id="390880"/>
    <lineage>
        <taxon>Bacteria</taxon>
        <taxon>Pseudomonadati</taxon>
        <taxon>Pseudomonadota</taxon>
        <taxon>Alphaproteobacteria</taxon>
        <taxon>Rhodospirillales</taxon>
        <taxon>Rhodospirillaceae</taxon>
        <taxon>Roseospira</taxon>
    </lineage>
</organism>
<accession>A0A7W6REB9</accession>
<keyword evidence="2" id="KW-0997">Cell inner membrane</keyword>
<dbReference type="Pfam" id="PF22673">
    <property type="entry name" value="MCP-like_PDC_1"/>
    <property type="match status" value="1"/>
</dbReference>